<gene>
    <name evidence="7" type="ORF">H9980_05535</name>
</gene>
<feature type="transmembrane region" description="Helical" evidence="6">
    <location>
        <begin position="212"/>
        <end position="230"/>
    </location>
</feature>
<evidence type="ECO:0000313" key="8">
    <source>
        <dbReference type="Proteomes" id="UP000886724"/>
    </source>
</evidence>
<feature type="transmembrane region" description="Helical" evidence="6">
    <location>
        <begin position="122"/>
        <end position="140"/>
    </location>
</feature>
<evidence type="ECO:0000256" key="6">
    <source>
        <dbReference type="SAM" id="Phobius"/>
    </source>
</evidence>
<sequence length="255" mass="29111">MGSVQVAIYNIGGTFISIFQNITSVISSVFSPQASTIVFKNKPIEESTNLMIKVGRIQYLIVGLILSGFVVFGKDFLIYWAGNGYEDSYYVALLTMFPIAIPLIQNIAFSTTLAMNKITFRSYVYIFIALINVISTYLVLPYFGIIGAAVCTALSFVIGQGVVLNIYYHYVIKLDMINFWKNILYMSFVPVLMSIIFSVILISFPIKSFFQLFEFIILYTILYCIFSWIFSMNEYEKKLILSCINKAKIRLYNKN</sequence>
<accession>A0A9D1XLK7</accession>
<evidence type="ECO:0000256" key="5">
    <source>
        <dbReference type="ARBA" id="ARBA00023136"/>
    </source>
</evidence>
<feature type="transmembrane region" description="Helical" evidence="6">
    <location>
        <begin position="183"/>
        <end position="206"/>
    </location>
</feature>
<feature type="transmembrane region" description="Helical" evidence="6">
    <location>
        <begin position="88"/>
        <end position="110"/>
    </location>
</feature>
<name>A0A9D1XLK7_9FIRM</name>
<evidence type="ECO:0000313" key="7">
    <source>
        <dbReference type="EMBL" id="HIX81421.1"/>
    </source>
</evidence>
<comment type="subcellular location">
    <subcellularLocation>
        <location evidence="1">Cell membrane</location>
        <topology evidence="1">Multi-pass membrane protein</topology>
    </subcellularLocation>
</comment>
<dbReference type="GO" id="GO:0005886">
    <property type="term" value="C:plasma membrane"/>
    <property type="evidence" value="ECO:0007669"/>
    <property type="project" value="UniProtKB-SubCell"/>
</dbReference>
<dbReference type="EMBL" id="DXET01000125">
    <property type="protein sequence ID" value="HIX81421.1"/>
    <property type="molecule type" value="Genomic_DNA"/>
</dbReference>
<proteinExistence type="predicted"/>
<feature type="transmembrane region" description="Helical" evidence="6">
    <location>
        <begin position="59"/>
        <end position="82"/>
    </location>
</feature>
<dbReference type="Proteomes" id="UP000886724">
    <property type="component" value="Unassembled WGS sequence"/>
</dbReference>
<dbReference type="AlphaFoldDB" id="A0A9D1XLK7"/>
<comment type="caution">
    <text evidence="7">The sequence shown here is derived from an EMBL/GenBank/DDBJ whole genome shotgun (WGS) entry which is preliminary data.</text>
</comment>
<evidence type="ECO:0000256" key="2">
    <source>
        <dbReference type="ARBA" id="ARBA00022475"/>
    </source>
</evidence>
<organism evidence="7 8">
    <name type="scientific">Candidatus Erysipelatoclostridium merdavium</name>
    <dbReference type="NCBI Taxonomy" id="2838566"/>
    <lineage>
        <taxon>Bacteria</taxon>
        <taxon>Bacillati</taxon>
        <taxon>Bacillota</taxon>
        <taxon>Erysipelotrichia</taxon>
        <taxon>Erysipelotrichales</taxon>
        <taxon>Erysipelotrichales incertae sedis</taxon>
    </lineage>
</organism>
<keyword evidence="3 6" id="KW-0812">Transmembrane</keyword>
<evidence type="ECO:0000256" key="4">
    <source>
        <dbReference type="ARBA" id="ARBA00022989"/>
    </source>
</evidence>
<keyword evidence="5 6" id="KW-0472">Membrane</keyword>
<keyword evidence="4 6" id="KW-1133">Transmembrane helix</keyword>
<evidence type="ECO:0000256" key="3">
    <source>
        <dbReference type="ARBA" id="ARBA00022692"/>
    </source>
</evidence>
<dbReference type="InterPro" id="IPR050833">
    <property type="entry name" value="Poly_Biosynth_Transport"/>
</dbReference>
<reference evidence="7" key="1">
    <citation type="journal article" date="2021" name="PeerJ">
        <title>Extensive microbial diversity within the chicken gut microbiome revealed by metagenomics and culture.</title>
        <authorList>
            <person name="Gilroy R."/>
            <person name="Ravi A."/>
            <person name="Getino M."/>
            <person name="Pursley I."/>
            <person name="Horton D.L."/>
            <person name="Alikhan N.F."/>
            <person name="Baker D."/>
            <person name="Gharbi K."/>
            <person name="Hall N."/>
            <person name="Watson M."/>
            <person name="Adriaenssens E.M."/>
            <person name="Foster-Nyarko E."/>
            <person name="Jarju S."/>
            <person name="Secka A."/>
            <person name="Antonio M."/>
            <person name="Oren A."/>
            <person name="Chaudhuri R.R."/>
            <person name="La Ragione R."/>
            <person name="Hildebrand F."/>
            <person name="Pallen M.J."/>
        </authorList>
    </citation>
    <scope>NUCLEOTIDE SEQUENCE</scope>
    <source>
        <strain evidence="7">ChiGjej1B1-14440</strain>
    </source>
</reference>
<dbReference type="PANTHER" id="PTHR30250:SF26">
    <property type="entry name" value="PSMA PROTEIN"/>
    <property type="match status" value="1"/>
</dbReference>
<feature type="transmembrane region" description="Helical" evidence="6">
    <location>
        <begin position="146"/>
        <end position="171"/>
    </location>
</feature>
<keyword evidence="2" id="KW-1003">Cell membrane</keyword>
<protein>
    <submittedName>
        <fullName evidence="7">Polysaccharide biosynthesis C-terminal domain-containing protein</fullName>
    </submittedName>
</protein>
<evidence type="ECO:0000256" key="1">
    <source>
        <dbReference type="ARBA" id="ARBA00004651"/>
    </source>
</evidence>
<dbReference type="PANTHER" id="PTHR30250">
    <property type="entry name" value="PST FAMILY PREDICTED COLANIC ACID TRANSPORTER"/>
    <property type="match status" value="1"/>
</dbReference>
<reference evidence="7" key="2">
    <citation type="submission" date="2021-04" db="EMBL/GenBank/DDBJ databases">
        <authorList>
            <person name="Gilroy R."/>
        </authorList>
    </citation>
    <scope>NUCLEOTIDE SEQUENCE</scope>
    <source>
        <strain evidence="7">ChiGjej1B1-14440</strain>
    </source>
</reference>